<protein>
    <submittedName>
        <fullName evidence="4">Flocculation protein FLO11-like</fullName>
    </submittedName>
</protein>
<dbReference type="EMBL" id="UZAF01016974">
    <property type="protein sequence ID" value="VDO36335.1"/>
    <property type="molecule type" value="Genomic_DNA"/>
</dbReference>
<feature type="region of interest" description="Disordered" evidence="1">
    <location>
        <begin position="95"/>
        <end position="120"/>
    </location>
</feature>
<dbReference type="AlphaFoldDB" id="A0A0N4WEE0"/>
<dbReference type="Proteomes" id="UP000268014">
    <property type="component" value="Unassembled WGS sequence"/>
</dbReference>
<dbReference type="WBParaSite" id="HPLM_0000900201-mRNA-1">
    <property type="protein sequence ID" value="HPLM_0000900201-mRNA-1"/>
    <property type="gene ID" value="HPLM_0000900201"/>
</dbReference>
<evidence type="ECO:0000313" key="4">
    <source>
        <dbReference type="WBParaSite" id="HPLM_0000900201-mRNA-1"/>
    </source>
</evidence>
<accession>A0A0N4WEE0</accession>
<keyword evidence="3" id="KW-1185">Reference proteome</keyword>
<evidence type="ECO:0000313" key="3">
    <source>
        <dbReference type="Proteomes" id="UP000268014"/>
    </source>
</evidence>
<feature type="compositionally biased region" description="Low complexity" evidence="1">
    <location>
        <begin position="99"/>
        <end position="108"/>
    </location>
</feature>
<proteinExistence type="predicted"/>
<reference evidence="4" key="1">
    <citation type="submission" date="2017-02" db="UniProtKB">
        <authorList>
            <consortium name="WormBaseParasite"/>
        </authorList>
    </citation>
    <scope>IDENTIFICATION</scope>
</reference>
<organism evidence="4">
    <name type="scientific">Haemonchus placei</name>
    <name type="common">Barber's pole worm</name>
    <dbReference type="NCBI Taxonomy" id="6290"/>
    <lineage>
        <taxon>Eukaryota</taxon>
        <taxon>Metazoa</taxon>
        <taxon>Ecdysozoa</taxon>
        <taxon>Nematoda</taxon>
        <taxon>Chromadorea</taxon>
        <taxon>Rhabditida</taxon>
        <taxon>Rhabditina</taxon>
        <taxon>Rhabditomorpha</taxon>
        <taxon>Strongyloidea</taxon>
        <taxon>Trichostrongylidae</taxon>
        <taxon>Haemonchus</taxon>
    </lineage>
</organism>
<evidence type="ECO:0000313" key="2">
    <source>
        <dbReference type="EMBL" id="VDO36335.1"/>
    </source>
</evidence>
<evidence type="ECO:0000256" key="1">
    <source>
        <dbReference type="SAM" id="MobiDB-lite"/>
    </source>
</evidence>
<gene>
    <name evidence="2" type="ORF">HPLM_LOCUS8994</name>
</gene>
<reference evidence="2 3" key="2">
    <citation type="submission" date="2018-11" db="EMBL/GenBank/DDBJ databases">
        <authorList>
            <consortium name="Pathogen Informatics"/>
        </authorList>
    </citation>
    <scope>NUCLEOTIDE SEQUENCE [LARGE SCALE GENOMIC DNA]</scope>
    <source>
        <strain evidence="2 3">MHpl1</strain>
    </source>
</reference>
<sequence length="120" mass="12744">MLRLVTCYTHFQHIVNSIKYNLNVSCETFTTDDEELPATKQLLGLVTRDHNVDSVVKLLKEATLSATTLANSTVSTQSTSPAVTSPKVDAVVTSVQVAPSPSNSPSPSAMETAHSGQPST</sequence>
<name>A0A0N4WEE0_HAEPC</name>